<dbReference type="Proteomes" id="UP000838324">
    <property type="component" value="Unassembled WGS sequence"/>
</dbReference>
<dbReference type="SUPFAM" id="SSF50475">
    <property type="entry name" value="FMN-binding split barrel"/>
    <property type="match status" value="1"/>
</dbReference>
<protein>
    <recommendedName>
        <fullName evidence="4">Flavin reductase like domain-containing protein</fullName>
    </recommendedName>
</protein>
<evidence type="ECO:0000313" key="5">
    <source>
        <dbReference type="EMBL" id="CAH1195455.1"/>
    </source>
</evidence>
<dbReference type="PANTHER" id="PTHR43567">
    <property type="entry name" value="FLAVOREDOXIN-RELATED-RELATED"/>
    <property type="match status" value="1"/>
</dbReference>
<feature type="domain" description="Flavin reductase like" evidence="4">
    <location>
        <begin position="14"/>
        <end position="125"/>
    </location>
</feature>
<dbReference type="EMBL" id="CAKMMG010000001">
    <property type="protein sequence ID" value="CAH1195455.1"/>
    <property type="molecule type" value="Genomic_DNA"/>
</dbReference>
<dbReference type="InterPro" id="IPR002563">
    <property type="entry name" value="Flavin_Rdtase-like_dom"/>
</dbReference>
<keyword evidence="6" id="KW-1185">Reference proteome</keyword>
<evidence type="ECO:0000313" key="6">
    <source>
        <dbReference type="Proteomes" id="UP000838324"/>
    </source>
</evidence>
<evidence type="ECO:0000256" key="3">
    <source>
        <dbReference type="ARBA" id="ARBA00038054"/>
    </source>
</evidence>
<accession>A0ABM9BWX6</accession>
<organism evidence="5 6">
    <name type="scientific">Paenibacillus auburnensis</name>
    <dbReference type="NCBI Taxonomy" id="2905649"/>
    <lineage>
        <taxon>Bacteria</taxon>
        <taxon>Bacillati</taxon>
        <taxon>Bacillota</taxon>
        <taxon>Bacilli</taxon>
        <taxon>Bacillales</taxon>
        <taxon>Paenibacillaceae</taxon>
        <taxon>Paenibacillus</taxon>
    </lineage>
</organism>
<evidence type="ECO:0000259" key="4">
    <source>
        <dbReference type="Pfam" id="PF01613"/>
    </source>
</evidence>
<dbReference type="InterPro" id="IPR052174">
    <property type="entry name" value="Flavoredoxin"/>
</dbReference>
<evidence type="ECO:0000256" key="2">
    <source>
        <dbReference type="ARBA" id="ARBA00022630"/>
    </source>
</evidence>
<keyword evidence="2" id="KW-0285">Flavoprotein</keyword>
<comment type="caution">
    <text evidence="5">The sequence shown here is derived from an EMBL/GenBank/DDBJ whole genome shotgun (WGS) entry which is preliminary data.</text>
</comment>
<proteinExistence type="inferred from homology"/>
<gene>
    <name evidence="5" type="ORF">PAECIP111892_02043</name>
</gene>
<sequence>MEKVAVNYEKMYYGFPVILVSFYDVNGLPNVTTISSSYTLKDMVVLGFSSKGYAIHQIKEVRDFVINVPNRSMMDAISYCGSNTGYDLGKFDNVSLTHVKSQSVNAPVIRECPISIECTLSDIIEREQFKGITNILAQIKGRLVAKDYLNDDGGLQSSEFDNVFYIGDGRQKGFRYMQ</sequence>
<comment type="cofactor">
    <cofactor evidence="1">
        <name>FMN</name>
        <dbReference type="ChEBI" id="CHEBI:58210"/>
    </cofactor>
</comment>
<dbReference type="PANTHER" id="PTHR43567:SF1">
    <property type="entry name" value="FLAVOREDOXIN"/>
    <property type="match status" value="1"/>
</dbReference>
<reference evidence="5" key="1">
    <citation type="submission" date="2022-01" db="EMBL/GenBank/DDBJ databases">
        <authorList>
            <person name="Criscuolo A."/>
        </authorList>
    </citation>
    <scope>NUCLEOTIDE SEQUENCE</scope>
    <source>
        <strain evidence="5">CIP111892</strain>
    </source>
</reference>
<dbReference type="RefSeq" id="WP_236332442.1">
    <property type="nucleotide sequence ID" value="NZ_CAKMMG010000001.1"/>
</dbReference>
<comment type="similarity">
    <text evidence="3">Belongs to the flavoredoxin family.</text>
</comment>
<evidence type="ECO:0000256" key="1">
    <source>
        <dbReference type="ARBA" id="ARBA00001917"/>
    </source>
</evidence>
<name>A0ABM9BWX6_9BACL</name>
<dbReference type="Gene3D" id="2.30.110.10">
    <property type="entry name" value="Electron Transport, Fmn-binding Protein, Chain A"/>
    <property type="match status" value="1"/>
</dbReference>
<dbReference type="InterPro" id="IPR012349">
    <property type="entry name" value="Split_barrel_FMN-bd"/>
</dbReference>
<dbReference type="Pfam" id="PF01613">
    <property type="entry name" value="Flavin_Reduct"/>
    <property type="match status" value="1"/>
</dbReference>